<evidence type="ECO:0000256" key="1">
    <source>
        <dbReference type="SAM" id="MobiDB-lite"/>
    </source>
</evidence>
<dbReference type="HOGENOM" id="CLU_2531455_0_0_1"/>
<reference evidence="2" key="2">
    <citation type="submission" date="2015-06" db="UniProtKB">
        <authorList>
            <consortium name="EnsemblPlants"/>
        </authorList>
    </citation>
    <scope>IDENTIFICATION</scope>
</reference>
<keyword evidence="3" id="KW-1185">Reference proteome</keyword>
<protein>
    <submittedName>
        <fullName evidence="2">Uncharacterized protein</fullName>
    </submittedName>
</protein>
<proteinExistence type="predicted"/>
<feature type="region of interest" description="Disordered" evidence="1">
    <location>
        <begin position="1"/>
        <end position="22"/>
    </location>
</feature>
<evidence type="ECO:0000313" key="3">
    <source>
        <dbReference type="Proteomes" id="UP000008022"/>
    </source>
</evidence>
<sequence length="84" mass="9449">MIARVVGPSKRRASELGNSDRRRGSFRAAIRSSLFGFYFSPPSVCLVEVTCLFLPGEVMIFPEIRLFNGILGYVRVCFVRTSIM</sequence>
<feature type="compositionally biased region" description="Basic and acidic residues" evidence="1">
    <location>
        <begin position="12"/>
        <end position="22"/>
    </location>
</feature>
<dbReference type="Gramene" id="ORUFI08G10890.1">
    <property type="protein sequence ID" value="ORUFI08G10890.1"/>
    <property type="gene ID" value="ORUFI08G10890"/>
</dbReference>
<reference evidence="3" key="1">
    <citation type="submission" date="2013-06" db="EMBL/GenBank/DDBJ databases">
        <authorList>
            <person name="Zhao Q."/>
        </authorList>
    </citation>
    <scope>NUCLEOTIDE SEQUENCE</scope>
    <source>
        <strain evidence="3">cv. W1943</strain>
    </source>
</reference>
<name>A0A0E0QH07_ORYRU</name>
<accession>A0A0E0QH07</accession>
<dbReference type="AlphaFoldDB" id="A0A0E0QH07"/>
<organism evidence="2 3">
    <name type="scientific">Oryza rufipogon</name>
    <name type="common">Brownbeard rice</name>
    <name type="synonym">Asian wild rice</name>
    <dbReference type="NCBI Taxonomy" id="4529"/>
    <lineage>
        <taxon>Eukaryota</taxon>
        <taxon>Viridiplantae</taxon>
        <taxon>Streptophyta</taxon>
        <taxon>Embryophyta</taxon>
        <taxon>Tracheophyta</taxon>
        <taxon>Spermatophyta</taxon>
        <taxon>Magnoliopsida</taxon>
        <taxon>Liliopsida</taxon>
        <taxon>Poales</taxon>
        <taxon>Poaceae</taxon>
        <taxon>BOP clade</taxon>
        <taxon>Oryzoideae</taxon>
        <taxon>Oryzeae</taxon>
        <taxon>Oryzinae</taxon>
        <taxon>Oryza</taxon>
    </lineage>
</organism>
<dbReference type="Proteomes" id="UP000008022">
    <property type="component" value="Unassembled WGS sequence"/>
</dbReference>
<evidence type="ECO:0000313" key="2">
    <source>
        <dbReference type="EnsemblPlants" id="ORUFI08G10890.1"/>
    </source>
</evidence>
<dbReference type="EnsemblPlants" id="ORUFI08G10890.1">
    <property type="protein sequence ID" value="ORUFI08G10890.1"/>
    <property type="gene ID" value="ORUFI08G10890"/>
</dbReference>